<dbReference type="Gene3D" id="3.40.50.360">
    <property type="match status" value="1"/>
</dbReference>
<dbReference type="Pfam" id="PF03358">
    <property type="entry name" value="FMN_red"/>
    <property type="match status" value="1"/>
</dbReference>
<dbReference type="InterPro" id="IPR036188">
    <property type="entry name" value="FAD/NAD-bd_sf"/>
</dbReference>
<dbReference type="GO" id="GO:0005829">
    <property type="term" value="C:cytosol"/>
    <property type="evidence" value="ECO:0007669"/>
    <property type="project" value="TreeGrafter"/>
</dbReference>
<dbReference type="InterPro" id="IPR002937">
    <property type="entry name" value="Amino_oxidase"/>
</dbReference>
<gene>
    <name evidence="3" type="ORF">M747DRAFT_281149</name>
</gene>
<dbReference type="InterPro" id="IPR005025">
    <property type="entry name" value="FMN_Rdtase-like_dom"/>
</dbReference>
<evidence type="ECO:0008006" key="5">
    <source>
        <dbReference type="Google" id="ProtNLM"/>
    </source>
</evidence>
<dbReference type="AlphaFoldDB" id="A0A370BZ87"/>
<dbReference type="VEuPathDB" id="FungiDB:M747DRAFT_281149"/>
<dbReference type="InterPro" id="IPR050712">
    <property type="entry name" value="NAD(P)H-dep_reductase"/>
</dbReference>
<dbReference type="Proteomes" id="UP000253845">
    <property type="component" value="Unassembled WGS sequence"/>
</dbReference>
<dbReference type="PANTHER" id="PTHR30543">
    <property type="entry name" value="CHROMATE REDUCTASE"/>
    <property type="match status" value="1"/>
</dbReference>
<name>A0A370BZ87_ASPNG</name>
<dbReference type="GO" id="GO:0016491">
    <property type="term" value="F:oxidoreductase activity"/>
    <property type="evidence" value="ECO:0007669"/>
    <property type="project" value="InterPro"/>
</dbReference>
<sequence length="758" mass="85475">MPPSIGLIICSQRTPRAGPQIATFIHNTIRESYPPETATITTIDLAKWNLPLYNESGMPSFINSADEYEHEHTKAWSREISRHEAFIFVTPQYNWGYPASVKNAIDYLFHEWKGKAALVVSYGGHGGGKAAAQLRQVLQGVRMRPLERMVELRFPEIEEVKRAAKGEDLGLNVTGYPEVEIEVPRKKILSQVHDTNRIDAGTRHAGTLHSQGNLMSAAYDSLFVMRMPGCIISYYPTGLFFKPAYNHRSTHCIPLLYYHSSLMVHFISLFYTLVGLLPAAALPSPTHHSLETITCDICILGGGSSGTYSAIQLKDAGKHVVVIEPNNRLGGHAATLYLPDGNYVDYGVEGVFNNELSRNYFLRLGVDWKPLLPLNKRTDFVDFSTGERVNPAAGILQALVSTFLYRSSIKHWTFLTRGVYDLPDPVPEELLRPFREFIEEHSLEAALQLVFLFSQNVGNLLDMPTLYAIQNFGVPHVDALIHGYITPKNGMYELYRQAREILGSGVLFQTNVIATNRSDSGVEVTVQHANGTRQLIKARNLLITFPPLIKKLQGFDLDETETELFQKWFWRTYYVAVVNNTGIPDKLWVTNTDPTNGLGYLPRMPFDFLLQYMGAPGYSTSKLVGDMNFTEEDARDLLAADFARMKAKGTYPIHDPQIVVFGDSSPETLMVSPEDIRNGFYRKLVIYPISARYNYSVKLNDTKICLHTGSDFEVALKNLKLWPFFLSRKSRLFVNHSPDTTDNRIYESVLRPLIQATI</sequence>
<evidence type="ECO:0000313" key="4">
    <source>
        <dbReference type="Proteomes" id="UP000253845"/>
    </source>
</evidence>
<dbReference type="PANTHER" id="PTHR30543:SF21">
    <property type="entry name" value="NAD(P)H-DEPENDENT FMN REDUCTASE LOT6"/>
    <property type="match status" value="1"/>
</dbReference>
<dbReference type="EMBL" id="KZ851917">
    <property type="protein sequence ID" value="RDH19738.1"/>
    <property type="molecule type" value="Genomic_DNA"/>
</dbReference>
<evidence type="ECO:0000259" key="1">
    <source>
        <dbReference type="Pfam" id="PF01593"/>
    </source>
</evidence>
<evidence type="ECO:0000259" key="2">
    <source>
        <dbReference type="Pfam" id="PF03358"/>
    </source>
</evidence>
<dbReference type="SUPFAM" id="SSF51905">
    <property type="entry name" value="FAD/NAD(P)-binding domain"/>
    <property type="match status" value="1"/>
</dbReference>
<reference evidence="3 4" key="1">
    <citation type="submission" date="2018-07" db="EMBL/GenBank/DDBJ databases">
        <title>Section-level genome sequencing of Aspergillus section Nigri to investigate inter- and intra-species variation.</title>
        <authorList>
            <consortium name="DOE Joint Genome Institute"/>
            <person name="Vesth T.C."/>
            <person name="Nybo J.L."/>
            <person name="Theobald S."/>
            <person name="Frisvad J.C."/>
            <person name="Larsen T.O."/>
            <person name="Nielsen K.F."/>
            <person name="Hoof J.B."/>
            <person name="Brandl J."/>
            <person name="Salamov A."/>
            <person name="Riley R."/>
            <person name="Gladden J.M."/>
            <person name="Phatale P."/>
            <person name="Nielsen M.T."/>
            <person name="Lyhne E.K."/>
            <person name="Kogle M.E."/>
            <person name="Strasser K."/>
            <person name="McDonnell E."/>
            <person name="Barry K."/>
            <person name="Clum A."/>
            <person name="Chen C."/>
            <person name="Nolan M."/>
            <person name="Sandor L."/>
            <person name="Kuo A."/>
            <person name="Lipzen A."/>
            <person name="Hainaut M."/>
            <person name="Drula E."/>
            <person name="Tsang A."/>
            <person name="Magnuson J.K."/>
            <person name="Henrissat B."/>
            <person name="Wiebenga A."/>
            <person name="Simmons B.A."/>
            <person name="Makela M.R."/>
            <person name="De vries R.P."/>
            <person name="Grigoriev I.V."/>
            <person name="Mortensen U.H."/>
            <person name="Baker S.E."/>
            <person name="Andersen M.R."/>
        </authorList>
    </citation>
    <scope>NUCLEOTIDE SEQUENCE [LARGE SCALE GENOMIC DNA]</scope>
    <source>
        <strain evidence="3 4">ATCC 13496</strain>
    </source>
</reference>
<feature type="domain" description="NADPH-dependent FMN reductase-like" evidence="2">
    <location>
        <begin position="4"/>
        <end position="148"/>
    </location>
</feature>
<dbReference type="GO" id="GO:0010181">
    <property type="term" value="F:FMN binding"/>
    <property type="evidence" value="ECO:0007669"/>
    <property type="project" value="TreeGrafter"/>
</dbReference>
<dbReference type="Gene3D" id="1.10.405.20">
    <property type="match status" value="1"/>
</dbReference>
<dbReference type="Gene3D" id="3.30.70.1990">
    <property type="match status" value="1"/>
</dbReference>
<organism evidence="3 4">
    <name type="scientific">Aspergillus niger ATCC 13496</name>
    <dbReference type="NCBI Taxonomy" id="1353008"/>
    <lineage>
        <taxon>Eukaryota</taxon>
        <taxon>Fungi</taxon>
        <taxon>Dikarya</taxon>
        <taxon>Ascomycota</taxon>
        <taxon>Pezizomycotina</taxon>
        <taxon>Eurotiomycetes</taxon>
        <taxon>Eurotiomycetidae</taxon>
        <taxon>Eurotiales</taxon>
        <taxon>Aspergillaceae</taxon>
        <taxon>Aspergillus</taxon>
        <taxon>Aspergillus subgen. Circumdati</taxon>
    </lineage>
</organism>
<dbReference type="SUPFAM" id="SSF52218">
    <property type="entry name" value="Flavoproteins"/>
    <property type="match status" value="1"/>
</dbReference>
<dbReference type="InterPro" id="IPR029039">
    <property type="entry name" value="Flavoprotein-like_sf"/>
</dbReference>
<feature type="domain" description="Amine oxidase" evidence="1">
    <location>
        <begin position="309"/>
        <end position="551"/>
    </location>
</feature>
<accession>A0A370BZ87</accession>
<protein>
    <recommendedName>
        <fullName evidence="5">NADPH-dependent FMN reductase Lot6</fullName>
    </recommendedName>
</protein>
<dbReference type="Gene3D" id="3.50.50.60">
    <property type="entry name" value="FAD/NAD(P)-binding domain"/>
    <property type="match status" value="1"/>
</dbReference>
<proteinExistence type="predicted"/>
<dbReference type="Pfam" id="PF01593">
    <property type="entry name" value="Amino_oxidase"/>
    <property type="match status" value="1"/>
</dbReference>
<evidence type="ECO:0000313" key="3">
    <source>
        <dbReference type="EMBL" id="RDH19738.1"/>
    </source>
</evidence>